<keyword evidence="1" id="KW-0472">Membrane</keyword>
<feature type="transmembrane region" description="Helical" evidence="1">
    <location>
        <begin position="6"/>
        <end position="27"/>
    </location>
</feature>
<evidence type="ECO:0000313" key="2">
    <source>
        <dbReference type="EMBL" id="KAJ3660350.1"/>
    </source>
</evidence>
<evidence type="ECO:0000256" key="1">
    <source>
        <dbReference type="SAM" id="Phobius"/>
    </source>
</evidence>
<keyword evidence="1" id="KW-1133">Transmembrane helix</keyword>
<name>A0AA38MJV6_9CUCU</name>
<dbReference type="Pfam" id="PF15879">
    <property type="entry name" value="MWFE"/>
    <property type="match status" value="1"/>
</dbReference>
<keyword evidence="3" id="KW-1185">Reference proteome</keyword>
<proteinExistence type="predicted"/>
<dbReference type="Proteomes" id="UP001168821">
    <property type="component" value="Unassembled WGS sequence"/>
</dbReference>
<dbReference type="EMBL" id="JALNTZ010000002">
    <property type="protein sequence ID" value="KAJ3660350.1"/>
    <property type="molecule type" value="Genomic_DNA"/>
</dbReference>
<keyword evidence="1" id="KW-0812">Transmembrane</keyword>
<comment type="caution">
    <text evidence="2">The sequence shown here is derived from an EMBL/GenBank/DDBJ whole genome shotgun (WGS) entry which is preliminary data.</text>
</comment>
<evidence type="ECO:0008006" key="4">
    <source>
        <dbReference type="Google" id="ProtNLM"/>
    </source>
</evidence>
<sequence length="86" mass="9865">MWYEIVPSFGIIVVAMAVPHAVSYVANKLAVGNFYRRSILDKEEALQYLRDTRVGGDPYTVKVQAYLFLSQNFMFMLQGLKNILDE</sequence>
<protein>
    <recommendedName>
        <fullName evidence="4">NADH dehydrogenase [ubiquinone] 1 alpha subcomplex subunit 1</fullName>
    </recommendedName>
</protein>
<accession>A0AA38MJV6</accession>
<dbReference type="AlphaFoldDB" id="A0AA38MJV6"/>
<dbReference type="InterPro" id="IPR017384">
    <property type="entry name" value="NADH_Ub_cplx-1_asu_su-1"/>
</dbReference>
<evidence type="ECO:0000313" key="3">
    <source>
        <dbReference type="Proteomes" id="UP001168821"/>
    </source>
</evidence>
<gene>
    <name evidence="2" type="ORF">Zmor_004801</name>
</gene>
<organism evidence="2 3">
    <name type="scientific">Zophobas morio</name>
    <dbReference type="NCBI Taxonomy" id="2755281"/>
    <lineage>
        <taxon>Eukaryota</taxon>
        <taxon>Metazoa</taxon>
        <taxon>Ecdysozoa</taxon>
        <taxon>Arthropoda</taxon>
        <taxon>Hexapoda</taxon>
        <taxon>Insecta</taxon>
        <taxon>Pterygota</taxon>
        <taxon>Neoptera</taxon>
        <taxon>Endopterygota</taxon>
        <taxon>Coleoptera</taxon>
        <taxon>Polyphaga</taxon>
        <taxon>Cucujiformia</taxon>
        <taxon>Tenebrionidae</taxon>
        <taxon>Zophobas</taxon>
    </lineage>
</organism>
<reference evidence="2" key="1">
    <citation type="journal article" date="2023" name="G3 (Bethesda)">
        <title>Whole genome assemblies of Zophobas morio and Tenebrio molitor.</title>
        <authorList>
            <person name="Kaur S."/>
            <person name="Stinson S.A."/>
            <person name="diCenzo G.C."/>
        </authorList>
    </citation>
    <scope>NUCLEOTIDE SEQUENCE</scope>
    <source>
        <strain evidence="2">QUZm001</strain>
    </source>
</reference>